<gene>
    <name evidence="2" type="ORF">PHYPSEUDO_004123</name>
</gene>
<reference evidence="2" key="1">
    <citation type="submission" date="2021-02" db="EMBL/GenBank/DDBJ databases">
        <authorList>
            <person name="Palmer J.M."/>
        </authorList>
    </citation>
    <scope>NUCLEOTIDE SEQUENCE</scope>
    <source>
        <strain evidence="2">SCRP734</strain>
    </source>
</reference>
<proteinExistence type="predicted"/>
<keyword evidence="3" id="KW-1185">Reference proteome</keyword>
<protein>
    <submittedName>
        <fullName evidence="2">Uncharacterized protein</fullName>
    </submittedName>
</protein>
<dbReference type="AlphaFoldDB" id="A0A8T1WEK3"/>
<dbReference type="EMBL" id="JAGDFM010000019">
    <property type="protein sequence ID" value="KAG7391621.1"/>
    <property type="molecule type" value="Genomic_DNA"/>
</dbReference>
<comment type="caution">
    <text evidence="2">The sequence shown here is derived from an EMBL/GenBank/DDBJ whole genome shotgun (WGS) entry which is preliminary data.</text>
</comment>
<accession>A0A8T1WEK3</accession>
<evidence type="ECO:0000256" key="1">
    <source>
        <dbReference type="SAM" id="MobiDB-lite"/>
    </source>
</evidence>
<feature type="region of interest" description="Disordered" evidence="1">
    <location>
        <begin position="29"/>
        <end position="64"/>
    </location>
</feature>
<evidence type="ECO:0000313" key="3">
    <source>
        <dbReference type="Proteomes" id="UP000694044"/>
    </source>
</evidence>
<name>A0A8T1WEK3_9STRA</name>
<evidence type="ECO:0000313" key="2">
    <source>
        <dbReference type="EMBL" id="KAG7391621.1"/>
    </source>
</evidence>
<dbReference type="Proteomes" id="UP000694044">
    <property type="component" value="Unassembled WGS sequence"/>
</dbReference>
<sequence>MATRRKLLAAAFFPPRLLDELRSCRRGAKSAAAGSGGQSLVKRMPAVRASREHGTGTPRSRRKAGLVAQHFGVSARAIRGGAGAISDLGGARRYSGRAETGPLSRARAVSIRASKGATAGVYAWNSAGLFSLCSRASSPRGKSAL</sequence>
<organism evidence="2 3">
    <name type="scientific">Phytophthora pseudosyringae</name>
    <dbReference type="NCBI Taxonomy" id="221518"/>
    <lineage>
        <taxon>Eukaryota</taxon>
        <taxon>Sar</taxon>
        <taxon>Stramenopiles</taxon>
        <taxon>Oomycota</taxon>
        <taxon>Peronosporomycetes</taxon>
        <taxon>Peronosporales</taxon>
        <taxon>Peronosporaceae</taxon>
        <taxon>Phytophthora</taxon>
    </lineage>
</organism>